<name>A0A2A9FCX3_9PSEU</name>
<evidence type="ECO:0000313" key="2">
    <source>
        <dbReference type="EMBL" id="PFG48611.1"/>
    </source>
</evidence>
<evidence type="ECO:0000259" key="1">
    <source>
        <dbReference type="Pfam" id="PF26312"/>
    </source>
</evidence>
<dbReference type="EMBL" id="PDJK01000002">
    <property type="protein sequence ID" value="PFG48611.1"/>
    <property type="molecule type" value="Genomic_DNA"/>
</dbReference>
<dbReference type="Proteomes" id="UP000243542">
    <property type="component" value="Unassembled WGS sequence"/>
</dbReference>
<gene>
    <name evidence="2" type="ORF">ATK36_3711</name>
</gene>
<dbReference type="Pfam" id="PF26312">
    <property type="entry name" value="DUF8083"/>
    <property type="match status" value="1"/>
</dbReference>
<evidence type="ECO:0000313" key="3">
    <source>
        <dbReference type="Proteomes" id="UP000243542"/>
    </source>
</evidence>
<protein>
    <recommendedName>
        <fullName evidence="1">DUF8083 domain-containing protein</fullName>
    </recommendedName>
</protein>
<dbReference type="AlphaFoldDB" id="A0A2A9FCX3"/>
<comment type="caution">
    <text evidence="2">The sequence shown here is derived from an EMBL/GenBank/DDBJ whole genome shotgun (WGS) entry which is preliminary data.</text>
</comment>
<accession>A0A2A9FCX3</accession>
<sequence>MRRGTVCRSRQCRPDAGYRPVGADRRWSACHDARVLRPFAAYLRVYEPLAALGDPPGQRLVEAVSAAALRRAGIGWREQHLWLKSQAARPPRLLPAELTDGRAAPGLETDVLVLDPAEVPAGHPGDGPFVCPLEMRARSASALATFLTEAPPAMKNVVLEAGGVTPDRARARTKAALADLTTPAAHTLTTTWTVPLPWFVLIDPNERKLVLGSGPDDPLREASWRTSMSEAVRRASEASELVESTFGESGPGRVLARTRHWLDGFDPDSVVELDYGGLVQLFADPILDADTTAEEVHDILDALRSGNVEELGELFSELREFWGDVAGREHAN</sequence>
<keyword evidence="3" id="KW-1185">Reference proteome</keyword>
<dbReference type="InterPro" id="IPR058396">
    <property type="entry name" value="DUF8083"/>
</dbReference>
<feature type="domain" description="DUF8083" evidence="1">
    <location>
        <begin position="39"/>
        <end position="329"/>
    </location>
</feature>
<organism evidence="2 3">
    <name type="scientific">Amycolatopsis sulphurea</name>
    <dbReference type="NCBI Taxonomy" id="76022"/>
    <lineage>
        <taxon>Bacteria</taxon>
        <taxon>Bacillati</taxon>
        <taxon>Actinomycetota</taxon>
        <taxon>Actinomycetes</taxon>
        <taxon>Pseudonocardiales</taxon>
        <taxon>Pseudonocardiaceae</taxon>
        <taxon>Amycolatopsis</taxon>
    </lineage>
</organism>
<reference evidence="2 3" key="1">
    <citation type="submission" date="2017-10" db="EMBL/GenBank/DDBJ databases">
        <title>Sequencing the genomes of 1000 actinobacteria strains.</title>
        <authorList>
            <person name="Klenk H.-P."/>
        </authorList>
    </citation>
    <scope>NUCLEOTIDE SEQUENCE [LARGE SCALE GENOMIC DNA]</scope>
    <source>
        <strain evidence="2 3">DSM 46092</strain>
    </source>
</reference>
<proteinExistence type="predicted"/>